<evidence type="ECO:0000313" key="4">
    <source>
        <dbReference type="Proteomes" id="UP001310890"/>
    </source>
</evidence>
<name>A0AAN7TIA0_9PEZI</name>
<dbReference type="AlphaFoldDB" id="A0AAN7TIA0"/>
<proteinExistence type="predicted"/>
<dbReference type="Proteomes" id="UP001310890">
    <property type="component" value="Unassembled WGS sequence"/>
</dbReference>
<dbReference type="InterPro" id="IPR006076">
    <property type="entry name" value="FAD-dep_OxRdtase"/>
</dbReference>
<comment type="caution">
    <text evidence="3">The sequence shown here is derived from an EMBL/GenBank/DDBJ whole genome shotgun (WGS) entry which is preliminary data.</text>
</comment>
<organism evidence="3 4">
    <name type="scientific">Meristemomyces frigidus</name>
    <dbReference type="NCBI Taxonomy" id="1508187"/>
    <lineage>
        <taxon>Eukaryota</taxon>
        <taxon>Fungi</taxon>
        <taxon>Dikarya</taxon>
        <taxon>Ascomycota</taxon>
        <taxon>Pezizomycotina</taxon>
        <taxon>Dothideomycetes</taxon>
        <taxon>Dothideomycetidae</taxon>
        <taxon>Mycosphaerellales</taxon>
        <taxon>Teratosphaeriaceae</taxon>
        <taxon>Meristemomyces</taxon>
    </lineage>
</organism>
<accession>A0AAN7TIA0</accession>
<dbReference type="Pfam" id="PF01266">
    <property type="entry name" value="DAO"/>
    <property type="match status" value="1"/>
</dbReference>
<gene>
    <name evidence="3" type="ORF">LTR62_004219</name>
</gene>
<dbReference type="PANTHER" id="PTHR13847:SF213">
    <property type="entry name" value="DEPENDENT OXIDOREDUCTASE, PUTATIVE-RELATED"/>
    <property type="match status" value="1"/>
</dbReference>
<sequence>MSATHKDPGLPVSNPTTPHWQEPLHPLADVSSPQLPETADVVIVGSGITGCSVAKTLLHRDPRVRVVVLEARGLASGASSRNGGHIISPCFSSFDELVSNFGTKAAVELAVFSERNIDKTFEVAAEFRSSGLVVESKIRRTEKVLAFRDREKFDRIKTVLELWNEHMPIDRRDPFHMVDPEEAKARYGMQNVAGLAVGRAAAAWPYRLWIGIWIQLYRTYGDRLSIETHTPALSVTALQQIEQPHQYIVTTPRGDIKTTHIVYCTNGYTSHLLPRLRGKLFPVRGTMSAQDLGSSVLNLGAQRSWSFDASPSQDVETGVVDPGLYYLTQDPDSGYMMLGGEYDHPDSIASSDDSKINPLSAEKIVDVVPRHFVGAKAPVVVSLWSGIMGFVRDGLPLIGNLPEVVSGRPGKGEWIAAGFNGYGTGYCLSCGEAVAEMILGKDIGWLPAVLLLTEERFGGSLVTRNAWGALIGEDDGVEEDESTRTSSEGSGAAAEVR</sequence>
<dbReference type="InterPro" id="IPR036188">
    <property type="entry name" value="FAD/NAD-bd_sf"/>
</dbReference>
<dbReference type="SUPFAM" id="SSF51905">
    <property type="entry name" value="FAD/NAD(P)-binding domain"/>
    <property type="match status" value="1"/>
</dbReference>
<dbReference type="PANTHER" id="PTHR13847">
    <property type="entry name" value="SARCOSINE DEHYDROGENASE-RELATED"/>
    <property type="match status" value="1"/>
</dbReference>
<dbReference type="Gene3D" id="3.30.9.10">
    <property type="entry name" value="D-Amino Acid Oxidase, subunit A, domain 2"/>
    <property type="match status" value="1"/>
</dbReference>
<dbReference type="EMBL" id="JAVRRL010000030">
    <property type="protein sequence ID" value="KAK5112462.1"/>
    <property type="molecule type" value="Genomic_DNA"/>
</dbReference>
<dbReference type="GO" id="GO:0005737">
    <property type="term" value="C:cytoplasm"/>
    <property type="evidence" value="ECO:0007669"/>
    <property type="project" value="TreeGrafter"/>
</dbReference>
<dbReference type="Gene3D" id="3.50.50.60">
    <property type="entry name" value="FAD/NAD(P)-binding domain"/>
    <property type="match status" value="1"/>
</dbReference>
<evidence type="ECO:0000256" key="1">
    <source>
        <dbReference type="SAM" id="MobiDB-lite"/>
    </source>
</evidence>
<feature type="region of interest" description="Disordered" evidence="1">
    <location>
        <begin position="473"/>
        <end position="497"/>
    </location>
</feature>
<evidence type="ECO:0000313" key="3">
    <source>
        <dbReference type="EMBL" id="KAK5112462.1"/>
    </source>
</evidence>
<feature type="domain" description="FAD dependent oxidoreductase" evidence="2">
    <location>
        <begin position="40"/>
        <end position="437"/>
    </location>
</feature>
<evidence type="ECO:0000259" key="2">
    <source>
        <dbReference type="Pfam" id="PF01266"/>
    </source>
</evidence>
<reference evidence="3" key="1">
    <citation type="submission" date="2023-08" db="EMBL/GenBank/DDBJ databases">
        <title>Black Yeasts Isolated from many extreme environments.</title>
        <authorList>
            <person name="Coleine C."/>
            <person name="Stajich J.E."/>
            <person name="Selbmann L."/>
        </authorList>
    </citation>
    <scope>NUCLEOTIDE SEQUENCE</scope>
    <source>
        <strain evidence="3">CCFEE 5401</strain>
    </source>
</reference>
<feature type="region of interest" description="Disordered" evidence="1">
    <location>
        <begin position="1"/>
        <end position="32"/>
    </location>
</feature>
<protein>
    <recommendedName>
        <fullName evidence="2">FAD dependent oxidoreductase domain-containing protein</fullName>
    </recommendedName>
</protein>